<gene>
    <name evidence="5" type="ORF">KDL28_22595</name>
</gene>
<name>A0ABT1A4B8_9PSEU</name>
<dbReference type="Gene3D" id="1.10.10.10">
    <property type="entry name" value="Winged helix-like DNA-binding domain superfamily/Winged helix DNA-binding domain"/>
    <property type="match status" value="1"/>
</dbReference>
<evidence type="ECO:0000259" key="3">
    <source>
        <dbReference type="PROSITE" id="PS50043"/>
    </source>
</evidence>
<feature type="domain" description="HTH luxR-type" evidence="3">
    <location>
        <begin position="149"/>
        <end position="214"/>
    </location>
</feature>
<sequence>MLEPVPSWADVVLCDDHPVFTDALGAVLTHHGLRVRAVAHRAADVVGVVVAHRPQVCVVDRHFADGDGLAELPRVRAASPATRVVLLTADRDPDTARRALAAGAAGYLCKTAGVSALVSTITRVAQGEVVTGAVPAPLSPVRAAEHVEAHRLAGYLTPRERDCLAMMVDGLGTAAIAARLGVSAATARTYAQAVLTKLGVHSRLEAAAFAVRHALLDPSA</sequence>
<dbReference type="PRINTS" id="PR00038">
    <property type="entry name" value="HTHLUXR"/>
</dbReference>
<keyword evidence="1" id="KW-0238">DNA-binding</keyword>
<feature type="modified residue" description="4-aspartylphosphate" evidence="2">
    <location>
        <position position="60"/>
    </location>
</feature>
<dbReference type="InterPro" id="IPR039420">
    <property type="entry name" value="WalR-like"/>
</dbReference>
<protein>
    <submittedName>
        <fullName evidence="5">Response regulator transcription factor</fullName>
    </submittedName>
</protein>
<dbReference type="InterPro" id="IPR001789">
    <property type="entry name" value="Sig_transdc_resp-reg_receiver"/>
</dbReference>
<reference evidence="5" key="1">
    <citation type="submission" date="2021-04" db="EMBL/GenBank/DDBJ databases">
        <title>Pseudonocardia sp. nov., isolated from sandy soil of mangrove forest.</title>
        <authorList>
            <person name="Zan Z."/>
            <person name="Huang R."/>
            <person name="Liu W."/>
        </authorList>
    </citation>
    <scope>NUCLEOTIDE SEQUENCE</scope>
    <source>
        <strain evidence="5">S2-4</strain>
    </source>
</reference>
<keyword evidence="6" id="KW-1185">Reference proteome</keyword>
<dbReference type="PANTHER" id="PTHR43214:SF44">
    <property type="entry name" value="TWO-COMPONENT RESPONSE REGULATOR"/>
    <property type="match status" value="1"/>
</dbReference>
<dbReference type="SUPFAM" id="SSF52172">
    <property type="entry name" value="CheY-like"/>
    <property type="match status" value="1"/>
</dbReference>
<dbReference type="EMBL" id="JAGSOV010000046">
    <property type="protein sequence ID" value="MCO1657856.1"/>
    <property type="molecule type" value="Genomic_DNA"/>
</dbReference>
<evidence type="ECO:0000313" key="6">
    <source>
        <dbReference type="Proteomes" id="UP001165283"/>
    </source>
</evidence>
<accession>A0ABT1A4B8</accession>
<dbReference type="CDD" id="cd06170">
    <property type="entry name" value="LuxR_C_like"/>
    <property type="match status" value="1"/>
</dbReference>
<dbReference type="InterPro" id="IPR000792">
    <property type="entry name" value="Tscrpt_reg_LuxR_C"/>
</dbReference>
<organism evidence="5 6">
    <name type="scientific">Pseudonocardia humida</name>
    <dbReference type="NCBI Taxonomy" id="2800819"/>
    <lineage>
        <taxon>Bacteria</taxon>
        <taxon>Bacillati</taxon>
        <taxon>Actinomycetota</taxon>
        <taxon>Actinomycetes</taxon>
        <taxon>Pseudonocardiales</taxon>
        <taxon>Pseudonocardiaceae</taxon>
        <taxon>Pseudonocardia</taxon>
    </lineage>
</organism>
<feature type="domain" description="Response regulatory" evidence="4">
    <location>
        <begin position="10"/>
        <end position="125"/>
    </location>
</feature>
<dbReference type="RefSeq" id="WP_252441493.1">
    <property type="nucleotide sequence ID" value="NZ_JAGSOV010000046.1"/>
</dbReference>
<dbReference type="SMART" id="SM00421">
    <property type="entry name" value="HTH_LUXR"/>
    <property type="match status" value="1"/>
</dbReference>
<evidence type="ECO:0000313" key="5">
    <source>
        <dbReference type="EMBL" id="MCO1657856.1"/>
    </source>
</evidence>
<keyword evidence="2" id="KW-0597">Phosphoprotein</keyword>
<dbReference type="Gene3D" id="3.40.50.2300">
    <property type="match status" value="1"/>
</dbReference>
<dbReference type="Pfam" id="PF00196">
    <property type="entry name" value="GerE"/>
    <property type="match status" value="1"/>
</dbReference>
<dbReference type="SUPFAM" id="SSF46894">
    <property type="entry name" value="C-terminal effector domain of the bipartite response regulators"/>
    <property type="match status" value="1"/>
</dbReference>
<dbReference type="Pfam" id="PF00072">
    <property type="entry name" value="Response_reg"/>
    <property type="match status" value="1"/>
</dbReference>
<dbReference type="Proteomes" id="UP001165283">
    <property type="component" value="Unassembled WGS sequence"/>
</dbReference>
<evidence type="ECO:0000259" key="4">
    <source>
        <dbReference type="PROSITE" id="PS50110"/>
    </source>
</evidence>
<evidence type="ECO:0000256" key="2">
    <source>
        <dbReference type="PROSITE-ProRule" id="PRU00169"/>
    </source>
</evidence>
<dbReference type="PROSITE" id="PS50043">
    <property type="entry name" value="HTH_LUXR_2"/>
    <property type="match status" value="1"/>
</dbReference>
<dbReference type="InterPro" id="IPR036388">
    <property type="entry name" value="WH-like_DNA-bd_sf"/>
</dbReference>
<dbReference type="SMART" id="SM00448">
    <property type="entry name" value="REC"/>
    <property type="match status" value="1"/>
</dbReference>
<proteinExistence type="predicted"/>
<dbReference type="InterPro" id="IPR011006">
    <property type="entry name" value="CheY-like_superfamily"/>
</dbReference>
<dbReference type="InterPro" id="IPR016032">
    <property type="entry name" value="Sig_transdc_resp-reg_C-effctor"/>
</dbReference>
<comment type="caution">
    <text evidence="5">The sequence shown here is derived from an EMBL/GenBank/DDBJ whole genome shotgun (WGS) entry which is preliminary data.</text>
</comment>
<dbReference type="PANTHER" id="PTHR43214">
    <property type="entry name" value="TWO-COMPONENT RESPONSE REGULATOR"/>
    <property type="match status" value="1"/>
</dbReference>
<dbReference type="PROSITE" id="PS50110">
    <property type="entry name" value="RESPONSE_REGULATORY"/>
    <property type="match status" value="1"/>
</dbReference>
<evidence type="ECO:0000256" key="1">
    <source>
        <dbReference type="ARBA" id="ARBA00023125"/>
    </source>
</evidence>